<gene>
    <name evidence="1" type="ORF">DERYTH_LOCUS26733</name>
</gene>
<name>A0A9N9KCE0_9GLOM</name>
<sequence length="51" mass="5941">KKLRSLGADYLIIEATKIPFITEEANQIQARKCILCEINGYDCPEFFYLEK</sequence>
<accession>A0A9N9KCE0</accession>
<reference evidence="1" key="1">
    <citation type="submission" date="2021-06" db="EMBL/GenBank/DDBJ databases">
        <authorList>
            <person name="Kallberg Y."/>
            <person name="Tangrot J."/>
            <person name="Rosling A."/>
        </authorList>
    </citation>
    <scope>NUCLEOTIDE SEQUENCE</scope>
    <source>
        <strain evidence="1">MA453B</strain>
    </source>
</reference>
<organism evidence="1 2">
    <name type="scientific">Dentiscutata erythropus</name>
    <dbReference type="NCBI Taxonomy" id="1348616"/>
    <lineage>
        <taxon>Eukaryota</taxon>
        <taxon>Fungi</taxon>
        <taxon>Fungi incertae sedis</taxon>
        <taxon>Mucoromycota</taxon>
        <taxon>Glomeromycotina</taxon>
        <taxon>Glomeromycetes</taxon>
        <taxon>Diversisporales</taxon>
        <taxon>Gigasporaceae</taxon>
        <taxon>Dentiscutata</taxon>
    </lineage>
</organism>
<feature type="non-terminal residue" evidence="1">
    <location>
        <position position="1"/>
    </location>
</feature>
<proteinExistence type="predicted"/>
<evidence type="ECO:0000313" key="1">
    <source>
        <dbReference type="EMBL" id="CAG8819130.1"/>
    </source>
</evidence>
<dbReference type="AlphaFoldDB" id="A0A9N9KCE0"/>
<dbReference type="EMBL" id="CAJVPY010057505">
    <property type="protein sequence ID" value="CAG8819130.1"/>
    <property type="molecule type" value="Genomic_DNA"/>
</dbReference>
<evidence type="ECO:0000313" key="2">
    <source>
        <dbReference type="Proteomes" id="UP000789405"/>
    </source>
</evidence>
<comment type="caution">
    <text evidence="1">The sequence shown here is derived from an EMBL/GenBank/DDBJ whole genome shotgun (WGS) entry which is preliminary data.</text>
</comment>
<protein>
    <submittedName>
        <fullName evidence="1">4753_t:CDS:1</fullName>
    </submittedName>
</protein>
<keyword evidence="2" id="KW-1185">Reference proteome</keyword>
<dbReference type="Proteomes" id="UP000789405">
    <property type="component" value="Unassembled WGS sequence"/>
</dbReference>
<feature type="non-terminal residue" evidence="1">
    <location>
        <position position="51"/>
    </location>
</feature>